<dbReference type="InterPro" id="IPR029071">
    <property type="entry name" value="Ubiquitin-like_domsf"/>
</dbReference>
<evidence type="ECO:0000313" key="3">
    <source>
        <dbReference type="Proteomes" id="UP000772434"/>
    </source>
</evidence>
<dbReference type="SUPFAM" id="SSF54236">
    <property type="entry name" value="Ubiquitin-like"/>
    <property type="match status" value="1"/>
</dbReference>
<keyword evidence="3" id="KW-1185">Reference proteome</keyword>
<dbReference type="Pfam" id="PF11976">
    <property type="entry name" value="Rad60-SLD"/>
    <property type="match status" value="1"/>
</dbReference>
<gene>
    <name evidence="2" type="ORF">BDP27DRAFT_416667</name>
</gene>
<dbReference type="OrthoDB" id="442921at2759"/>
<sequence>MSQEPEDVKPKLNLNISYEGTQVTVKVKSGMQFHKIFNAAEKKFNKDPGTLKFTYDGQRINKEDTPASLEMEDGDLIDAFLEQLGGCPCQCIIKPCLDMSR</sequence>
<dbReference type="Gene3D" id="3.10.20.90">
    <property type="entry name" value="Phosphatidylinositol 3-kinase Catalytic Subunit, Chain A, domain 1"/>
    <property type="match status" value="1"/>
</dbReference>
<evidence type="ECO:0000313" key="2">
    <source>
        <dbReference type="EMBL" id="KAF9072505.1"/>
    </source>
</evidence>
<dbReference type="InterPro" id="IPR000626">
    <property type="entry name" value="Ubiquitin-like_dom"/>
</dbReference>
<reference evidence="2" key="1">
    <citation type="submission" date="2020-11" db="EMBL/GenBank/DDBJ databases">
        <authorList>
            <consortium name="DOE Joint Genome Institute"/>
            <person name="Ahrendt S."/>
            <person name="Riley R."/>
            <person name="Andreopoulos W."/>
            <person name="Labutti K."/>
            <person name="Pangilinan J."/>
            <person name="Ruiz-Duenas F.J."/>
            <person name="Barrasa J.M."/>
            <person name="Sanchez-Garcia M."/>
            <person name="Camarero S."/>
            <person name="Miyauchi S."/>
            <person name="Serrano A."/>
            <person name="Linde D."/>
            <person name="Babiker R."/>
            <person name="Drula E."/>
            <person name="Ayuso-Fernandez I."/>
            <person name="Pacheco R."/>
            <person name="Padilla G."/>
            <person name="Ferreira P."/>
            <person name="Barriuso J."/>
            <person name="Kellner H."/>
            <person name="Castanera R."/>
            <person name="Alfaro M."/>
            <person name="Ramirez L."/>
            <person name="Pisabarro A.G."/>
            <person name="Kuo A."/>
            <person name="Tritt A."/>
            <person name="Lipzen A."/>
            <person name="He G."/>
            <person name="Yan M."/>
            <person name="Ng V."/>
            <person name="Cullen D."/>
            <person name="Martin F."/>
            <person name="Rosso M.-N."/>
            <person name="Henrissat B."/>
            <person name="Hibbett D."/>
            <person name="Martinez A.T."/>
            <person name="Grigoriev I.V."/>
        </authorList>
    </citation>
    <scope>NUCLEOTIDE SEQUENCE</scope>
    <source>
        <strain evidence="2">AH 40177</strain>
    </source>
</reference>
<dbReference type="CDD" id="cd01763">
    <property type="entry name" value="Ubl_SUMO_like"/>
    <property type="match status" value="1"/>
</dbReference>
<dbReference type="InterPro" id="IPR022617">
    <property type="entry name" value="Rad60/SUMO-like_dom"/>
</dbReference>
<dbReference type="PROSITE" id="PS50053">
    <property type="entry name" value="UBIQUITIN_2"/>
    <property type="match status" value="1"/>
</dbReference>
<organism evidence="2 3">
    <name type="scientific">Rhodocollybia butyracea</name>
    <dbReference type="NCBI Taxonomy" id="206335"/>
    <lineage>
        <taxon>Eukaryota</taxon>
        <taxon>Fungi</taxon>
        <taxon>Dikarya</taxon>
        <taxon>Basidiomycota</taxon>
        <taxon>Agaricomycotina</taxon>
        <taxon>Agaricomycetes</taxon>
        <taxon>Agaricomycetidae</taxon>
        <taxon>Agaricales</taxon>
        <taxon>Marasmiineae</taxon>
        <taxon>Omphalotaceae</taxon>
        <taxon>Rhodocollybia</taxon>
    </lineage>
</organism>
<feature type="domain" description="Ubiquitin-like" evidence="1">
    <location>
        <begin position="12"/>
        <end position="86"/>
    </location>
</feature>
<name>A0A9P5Q2Q0_9AGAR</name>
<dbReference type="AlphaFoldDB" id="A0A9P5Q2Q0"/>
<dbReference type="Proteomes" id="UP000772434">
    <property type="component" value="Unassembled WGS sequence"/>
</dbReference>
<protein>
    <recommendedName>
        <fullName evidence="1">Ubiquitin-like domain-containing protein</fullName>
    </recommendedName>
</protein>
<dbReference type="PANTHER" id="PTHR10562">
    <property type="entry name" value="SMALL UBIQUITIN-RELATED MODIFIER"/>
    <property type="match status" value="1"/>
</dbReference>
<evidence type="ECO:0000259" key="1">
    <source>
        <dbReference type="PROSITE" id="PS50053"/>
    </source>
</evidence>
<proteinExistence type="predicted"/>
<comment type="caution">
    <text evidence="2">The sequence shown here is derived from an EMBL/GenBank/DDBJ whole genome shotgun (WGS) entry which is preliminary data.</text>
</comment>
<accession>A0A9P5Q2Q0</accession>
<dbReference type="EMBL" id="JADNRY010000024">
    <property type="protein sequence ID" value="KAF9072505.1"/>
    <property type="molecule type" value="Genomic_DNA"/>
</dbReference>